<protein>
    <submittedName>
        <fullName evidence="2">GNAT family N-acetyltransferase</fullName>
    </submittedName>
</protein>
<feature type="domain" description="N-acetyltransferase" evidence="1">
    <location>
        <begin position="110"/>
        <end position="236"/>
    </location>
</feature>
<dbReference type="InterPro" id="IPR016181">
    <property type="entry name" value="Acyl_CoA_acyltransferase"/>
</dbReference>
<evidence type="ECO:0000259" key="1">
    <source>
        <dbReference type="PROSITE" id="PS51186"/>
    </source>
</evidence>
<dbReference type="Proteomes" id="UP001597476">
    <property type="component" value="Unassembled WGS sequence"/>
</dbReference>
<dbReference type="InterPro" id="IPR000182">
    <property type="entry name" value="GNAT_dom"/>
</dbReference>
<dbReference type="InterPro" id="IPR013653">
    <property type="entry name" value="GCN5-like_dom"/>
</dbReference>
<dbReference type="PROSITE" id="PS51186">
    <property type="entry name" value="GNAT"/>
    <property type="match status" value="1"/>
</dbReference>
<evidence type="ECO:0000313" key="3">
    <source>
        <dbReference type="Proteomes" id="UP001597476"/>
    </source>
</evidence>
<accession>A0ABW5T887</accession>
<dbReference type="CDD" id="cd04301">
    <property type="entry name" value="NAT_SF"/>
    <property type="match status" value="1"/>
</dbReference>
<keyword evidence="3" id="KW-1185">Reference proteome</keyword>
<sequence>MRYKPVTNLTHFQNTLQNPVWHSLNETHQKFAVSYDEVVFYAPEICPFGAFTDATKTAEALTAYSKLTDSFFLVSEKDVPSYDETFVVLNQKMEGCQMVLKDLIEVEMTEAIVPLTEAHMQAIYDLIWLVMPGYYQRRTFDMGEYYGIFKDGKLVATSGQRMQTDGFIEVSGVVTHPEYTRRGFAKQLTVHATKEILKTGKHPILHTTKGNPAIGLYERLGFELTREMNWWYFNRK</sequence>
<dbReference type="Pfam" id="PF08445">
    <property type="entry name" value="FR47"/>
    <property type="match status" value="1"/>
</dbReference>
<evidence type="ECO:0000313" key="2">
    <source>
        <dbReference type="EMBL" id="MFD2725434.1"/>
    </source>
</evidence>
<comment type="caution">
    <text evidence="2">The sequence shown here is derived from an EMBL/GenBank/DDBJ whole genome shotgun (WGS) entry which is preliminary data.</text>
</comment>
<organism evidence="2 3">
    <name type="scientific">Hyunsoonleella rubra</name>
    <dbReference type="NCBI Taxonomy" id="1737062"/>
    <lineage>
        <taxon>Bacteria</taxon>
        <taxon>Pseudomonadati</taxon>
        <taxon>Bacteroidota</taxon>
        <taxon>Flavobacteriia</taxon>
        <taxon>Flavobacteriales</taxon>
        <taxon>Flavobacteriaceae</taxon>
    </lineage>
</organism>
<dbReference type="EMBL" id="JBHULY010000006">
    <property type="protein sequence ID" value="MFD2725434.1"/>
    <property type="molecule type" value="Genomic_DNA"/>
</dbReference>
<name>A0ABW5T887_9FLAO</name>
<proteinExistence type="predicted"/>
<dbReference type="Gene3D" id="3.40.630.30">
    <property type="match status" value="1"/>
</dbReference>
<dbReference type="SUPFAM" id="SSF55729">
    <property type="entry name" value="Acyl-CoA N-acyltransferases (Nat)"/>
    <property type="match status" value="1"/>
</dbReference>
<gene>
    <name evidence="2" type="ORF">ACFSR8_04350</name>
</gene>
<reference evidence="3" key="1">
    <citation type="journal article" date="2019" name="Int. J. Syst. Evol. Microbiol.">
        <title>The Global Catalogue of Microorganisms (GCM) 10K type strain sequencing project: providing services to taxonomists for standard genome sequencing and annotation.</title>
        <authorList>
            <consortium name="The Broad Institute Genomics Platform"/>
            <consortium name="The Broad Institute Genome Sequencing Center for Infectious Disease"/>
            <person name="Wu L."/>
            <person name="Ma J."/>
        </authorList>
    </citation>
    <scope>NUCLEOTIDE SEQUENCE [LARGE SCALE GENOMIC DNA]</scope>
    <source>
        <strain evidence="3">KCTC 42398</strain>
    </source>
</reference>